<evidence type="ECO:0000256" key="2">
    <source>
        <dbReference type="ARBA" id="ARBA00012150"/>
    </source>
</evidence>
<reference evidence="8" key="2">
    <citation type="submission" date="2025-09" db="UniProtKB">
        <authorList>
            <consortium name="Ensembl"/>
        </authorList>
    </citation>
    <scope>IDENTIFICATION</scope>
</reference>
<evidence type="ECO:0000259" key="7">
    <source>
        <dbReference type="PROSITE" id="PS51160"/>
    </source>
</evidence>
<feature type="domain" description="Acylphosphatase-like" evidence="7">
    <location>
        <begin position="19"/>
        <end position="109"/>
    </location>
</feature>
<evidence type="ECO:0000313" key="9">
    <source>
        <dbReference type="Proteomes" id="UP000694388"/>
    </source>
</evidence>
<dbReference type="PANTHER" id="PTHR10029">
    <property type="entry name" value="ACYLPHOSPHATASE"/>
    <property type="match status" value="1"/>
</dbReference>
<dbReference type="Gene3D" id="3.30.70.100">
    <property type="match status" value="1"/>
</dbReference>
<name>A0A8C4X0H7_EPTBU</name>
<evidence type="ECO:0000256" key="5">
    <source>
        <dbReference type="PROSITE-ProRule" id="PRU00520"/>
    </source>
</evidence>
<dbReference type="SUPFAM" id="SSF54975">
    <property type="entry name" value="Acylphosphatase/BLUF domain-like"/>
    <property type="match status" value="1"/>
</dbReference>
<evidence type="ECO:0000256" key="3">
    <source>
        <dbReference type="ARBA" id="ARBA00022801"/>
    </source>
</evidence>
<dbReference type="EC" id="3.6.1.7" evidence="2"/>
<comment type="similarity">
    <text evidence="1 6">Belongs to the acylphosphatase family.</text>
</comment>
<evidence type="ECO:0000313" key="8">
    <source>
        <dbReference type="Ensembl" id="ENSEBUP00000023730.1"/>
    </source>
</evidence>
<dbReference type="PRINTS" id="PR00112">
    <property type="entry name" value="ACYLPHPHTASE"/>
</dbReference>
<dbReference type="AlphaFoldDB" id="A0A8C4X0H7"/>
<dbReference type="Proteomes" id="UP000694388">
    <property type="component" value="Unplaced"/>
</dbReference>
<dbReference type="GeneTree" id="ENSGT00390000011103"/>
<dbReference type="InterPro" id="IPR020456">
    <property type="entry name" value="Acylphosphatase"/>
</dbReference>
<dbReference type="Ensembl" id="ENSEBUT00000024306.1">
    <property type="protein sequence ID" value="ENSEBUP00000023730.1"/>
    <property type="gene ID" value="ENSEBUG00000014624.1"/>
</dbReference>
<evidence type="ECO:0000256" key="6">
    <source>
        <dbReference type="RuleBase" id="RU004168"/>
    </source>
</evidence>
<proteinExistence type="inferred from homology"/>
<dbReference type="InterPro" id="IPR036046">
    <property type="entry name" value="Acylphosphatase-like_dom_sf"/>
</dbReference>
<dbReference type="Pfam" id="PF00708">
    <property type="entry name" value="Acylphosphatase"/>
    <property type="match status" value="1"/>
</dbReference>
<comment type="caution">
    <text evidence="5">Lacks conserved residue(s) required for the propagation of feature annotation.</text>
</comment>
<dbReference type="InterPro" id="IPR001792">
    <property type="entry name" value="Acylphosphatase-like_dom"/>
</dbReference>
<sequence>MIYAHSGIFFFLFYCPFRSWDYEITLRYCIVFLVQYTQKESQKLGLVGWVCNTPQNSVNGQIQGTREQVELMKAWLQTKGSDKSRIDKACFTHERTLDALEFTQFKIVK</sequence>
<comment type="catalytic activity">
    <reaction evidence="4">
        <text>an acyl phosphate + H2O = a carboxylate + phosphate + H(+)</text>
        <dbReference type="Rhea" id="RHEA:14965"/>
        <dbReference type="ChEBI" id="CHEBI:15377"/>
        <dbReference type="ChEBI" id="CHEBI:15378"/>
        <dbReference type="ChEBI" id="CHEBI:29067"/>
        <dbReference type="ChEBI" id="CHEBI:43474"/>
        <dbReference type="ChEBI" id="CHEBI:59918"/>
        <dbReference type="EC" id="3.6.1.7"/>
    </reaction>
</comment>
<dbReference type="PROSITE" id="PS51160">
    <property type="entry name" value="ACYLPHOSPHATASE_3"/>
    <property type="match status" value="1"/>
</dbReference>
<dbReference type="PANTHER" id="PTHR10029:SF3">
    <property type="entry name" value="ACYLPHOSPHATASE-RELATED"/>
    <property type="match status" value="1"/>
</dbReference>
<keyword evidence="3" id="KW-0378">Hydrolase</keyword>
<accession>A0A8C4X0H7</accession>
<organism evidence="8 9">
    <name type="scientific">Eptatretus burgeri</name>
    <name type="common">Inshore hagfish</name>
    <dbReference type="NCBI Taxonomy" id="7764"/>
    <lineage>
        <taxon>Eukaryota</taxon>
        <taxon>Metazoa</taxon>
        <taxon>Chordata</taxon>
        <taxon>Craniata</taxon>
        <taxon>Vertebrata</taxon>
        <taxon>Cyclostomata</taxon>
        <taxon>Myxini</taxon>
        <taxon>Myxiniformes</taxon>
        <taxon>Myxinidae</taxon>
        <taxon>Eptatretinae</taxon>
        <taxon>Eptatretus</taxon>
    </lineage>
</organism>
<evidence type="ECO:0000256" key="4">
    <source>
        <dbReference type="ARBA" id="ARBA00047645"/>
    </source>
</evidence>
<dbReference type="GO" id="GO:0003998">
    <property type="term" value="F:acylphosphatase activity"/>
    <property type="evidence" value="ECO:0007669"/>
    <property type="project" value="UniProtKB-EC"/>
</dbReference>
<reference evidence="8" key="1">
    <citation type="submission" date="2025-08" db="UniProtKB">
        <authorList>
            <consortium name="Ensembl"/>
        </authorList>
    </citation>
    <scope>IDENTIFICATION</scope>
</reference>
<protein>
    <recommendedName>
        <fullName evidence="2">acylphosphatase</fullName>
        <ecNumber evidence="2">3.6.1.7</ecNumber>
    </recommendedName>
</protein>
<keyword evidence="9" id="KW-1185">Reference proteome</keyword>
<evidence type="ECO:0000256" key="1">
    <source>
        <dbReference type="ARBA" id="ARBA00005614"/>
    </source>
</evidence>